<dbReference type="Gene3D" id="2.60.40.3050">
    <property type="match status" value="1"/>
</dbReference>
<feature type="transmembrane region" description="Helical" evidence="2">
    <location>
        <begin position="1283"/>
        <end position="1301"/>
    </location>
</feature>
<reference evidence="4 5" key="1">
    <citation type="submission" date="2020-10" db="EMBL/GenBank/DDBJ databases">
        <title>Genome sequencing of Bifidobacterium eulemuris_DSMZ_100216.</title>
        <authorList>
            <person name="Kim J."/>
        </authorList>
    </citation>
    <scope>NUCLEOTIDE SEQUENCE [LARGE SCALE GENOMIC DNA]</scope>
    <source>
        <strain evidence="4 5">DSM 100216</strain>
    </source>
</reference>
<dbReference type="Proteomes" id="UP000593943">
    <property type="component" value="Chromosome"/>
</dbReference>
<dbReference type="GO" id="GO:0005576">
    <property type="term" value="C:extracellular region"/>
    <property type="evidence" value="ECO:0007669"/>
    <property type="project" value="TreeGrafter"/>
</dbReference>
<dbReference type="InterPro" id="IPR037524">
    <property type="entry name" value="PA14/GLEYA"/>
</dbReference>
<dbReference type="Gene3D" id="2.60.40.10">
    <property type="entry name" value="Immunoglobulins"/>
    <property type="match status" value="2"/>
</dbReference>
<keyword evidence="2" id="KW-0472">Membrane</keyword>
<dbReference type="EMBL" id="CP062938">
    <property type="protein sequence ID" value="QOL32536.1"/>
    <property type="molecule type" value="Genomic_DNA"/>
</dbReference>
<dbReference type="InterPro" id="IPR022464">
    <property type="entry name" value="Strep_pil_isopept_link"/>
</dbReference>
<sequence>MENVEYSETGGGVSLFRLIAATVAVATLGSLAVTNIAIADPSSQGDADSSQNVQLVQNTDDSDQSTDTTQGTDVSQGTDASQSTDVDTQNTDAQSADDQTDDIVAQNADDGISTAALTGYTVNDTVSPEGSTIDVFDYWLSDSRFAQDNATSTPSDYLNRGINANHSLKFSPNANLLGYKAAEVGNQNPSKTGGNINVWTGKSTDDVGGPYAGIVENTLGEDGYPILKDGNATGITGEESVSESLDYLFNRTSSNSKAVYADADGLLQLDDYGYYYYDSQLNFASLLDGQSSSSSNSFVLYQNPSVNGNNNADKSTGQFFPFNNGTSVFTDSGEAKNIHSDDAVLNHYFGLRMTSTFVQPADGVTDNNQEMQFKFSGDDDVWVFIDGVLVGDVGGIHDRLTLNINFATGEVTVTDGSSYANDSGSPKKYTTNLASNIKQAFENAGKADEVRWGEGARANTFADGTYHELQFYYLERGNGNSNMKLSFNLVEPMSSDVIKVDQSGDSLEGASFALYATDADYTVDEKTLVLATGETDENGYLILTDNTGTIIDFGKRYGDNPDTNAYYVLRETEAPAGYSRMINDMRLRYMPSKNLASGSLVSDPDSDSPNSSIWNTGGVARGKERITALSAFTTYSHSGATNNPCVTECSTKDMLENGTMFAVVLKRDSTDATIEGLSNPANWHVISGDMIEGWSVSKGAATIQNVIAAYQETKASSFRLSSNGYYEANIESLPGYLDEYYFMLDESAKNSTKYTVATYYSTATDANEMNASNTWRVNSDEFGRDFSSRFYIPNIKNELFVQKVDENGDPVAGATFGLYGADQVTVSGDTVTVNENDEGNPAGGTVTTTDSWMNDTDPATPSFKGAAMFAVQSEYQRPDSTEPLRTDISDKPLVNGTYYLVEMEAPAGYQKTTNVSKIVVSDDGIFADAGEADDGIKVVRGVGQLVATMSTFGSTGSFDDTLRYVESVAGSATDVALDANCIASKCSATLTKAGPANLDTARAIDGKLKVSPTTSTTPNSLELTYGGVGAALQYGARFESGDYMFISDTDWPIIRTYQDERPSGATKEESRTDLAKYVANKPNSGQALSSIVTGSVMVQVTNEREGVELTAGSIEVSKTVKGAAATENFSFTLTLQNANTDAIDVISGLDADHGATVTVTKDELGNADAEVNKSFNALKFVTPDDTATPKVYTFIVKENVYLATMPLGWKYDQSEYTVKVQLSYENSAWVAKVASIKQSMDFNGNPIASDQQPDVTQTGAEFVNQYVAVSSLPLTGGPTSMSYVWLGLCIAGAGLLSWLGMNEWRKRHAVQ</sequence>
<dbReference type="InterPro" id="IPR041033">
    <property type="entry name" value="SpaA_PFL_dom_1"/>
</dbReference>
<evidence type="ECO:0000256" key="1">
    <source>
        <dbReference type="SAM" id="MobiDB-lite"/>
    </source>
</evidence>
<protein>
    <recommendedName>
        <fullName evidence="3">PA14 domain-containing protein</fullName>
    </recommendedName>
</protein>
<evidence type="ECO:0000256" key="2">
    <source>
        <dbReference type="SAM" id="Phobius"/>
    </source>
</evidence>
<dbReference type="PANTHER" id="PTHR31137:SF5">
    <property type="entry name" value="PROTEIN PSIQ-RELATED"/>
    <property type="match status" value="1"/>
</dbReference>
<feature type="compositionally biased region" description="Low complexity" evidence="1">
    <location>
        <begin position="65"/>
        <end position="79"/>
    </location>
</feature>
<dbReference type="KEGG" id="beu:BE0216_08860"/>
<dbReference type="RefSeq" id="WP_193042851.1">
    <property type="nucleotide sequence ID" value="NZ_CP062938.1"/>
</dbReference>
<keyword evidence="2" id="KW-0812">Transmembrane</keyword>
<dbReference type="InterPro" id="IPR013783">
    <property type="entry name" value="Ig-like_fold"/>
</dbReference>
<gene>
    <name evidence="4" type="ORF">BE0216_08860</name>
</gene>
<evidence type="ECO:0000313" key="5">
    <source>
        <dbReference type="Proteomes" id="UP000593943"/>
    </source>
</evidence>
<keyword evidence="2" id="KW-1133">Transmembrane helix</keyword>
<name>A0A7L9SRS7_9BIFI</name>
<accession>A0A7L9SRS7</accession>
<organism evidence="4 5">
    <name type="scientific">Bifidobacterium eulemuris</name>
    <dbReference type="NCBI Taxonomy" id="1765219"/>
    <lineage>
        <taxon>Bacteria</taxon>
        <taxon>Bacillati</taxon>
        <taxon>Actinomycetota</taxon>
        <taxon>Actinomycetes</taxon>
        <taxon>Bifidobacteriales</taxon>
        <taxon>Bifidobacteriaceae</taxon>
        <taxon>Bifidobacterium</taxon>
    </lineage>
</organism>
<dbReference type="GO" id="GO:0005975">
    <property type="term" value="P:carbohydrate metabolic process"/>
    <property type="evidence" value="ECO:0007669"/>
    <property type="project" value="UniProtKB-ARBA"/>
</dbReference>
<dbReference type="PANTHER" id="PTHR31137">
    <property type="entry name" value="PROTEIN PSIB-RELATED-RELATED"/>
    <property type="match status" value="1"/>
</dbReference>
<feature type="region of interest" description="Disordered" evidence="1">
    <location>
        <begin position="833"/>
        <end position="855"/>
    </location>
</feature>
<feature type="compositionally biased region" description="Polar residues" evidence="1">
    <location>
        <begin position="845"/>
        <end position="855"/>
    </location>
</feature>
<feature type="domain" description="PA14" evidence="3">
    <location>
        <begin position="291"/>
        <end position="501"/>
    </location>
</feature>
<feature type="region of interest" description="Disordered" evidence="1">
    <location>
        <begin position="598"/>
        <end position="617"/>
    </location>
</feature>
<feature type="compositionally biased region" description="Low complexity" evidence="1">
    <location>
        <begin position="87"/>
        <end position="97"/>
    </location>
</feature>
<dbReference type="Pfam" id="PF17802">
    <property type="entry name" value="SpaA"/>
    <property type="match status" value="1"/>
</dbReference>
<dbReference type="PROSITE" id="PS51820">
    <property type="entry name" value="PA14"/>
    <property type="match status" value="1"/>
</dbReference>
<dbReference type="Pfam" id="PF12892">
    <property type="entry name" value="FctA"/>
    <property type="match status" value="1"/>
</dbReference>
<keyword evidence="5" id="KW-1185">Reference proteome</keyword>
<dbReference type="InterPro" id="IPR051154">
    <property type="entry name" value="Prespore-cell_inducing_factor"/>
</dbReference>
<evidence type="ECO:0000259" key="3">
    <source>
        <dbReference type="PROSITE" id="PS51820"/>
    </source>
</evidence>
<proteinExistence type="predicted"/>
<dbReference type="InterPro" id="IPR038174">
    <property type="entry name" value="Strep_pil_link_sf"/>
</dbReference>
<feature type="compositionally biased region" description="Low complexity" evidence="1">
    <location>
        <begin position="598"/>
        <end position="612"/>
    </location>
</feature>
<evidence type="ECO:0000313" key="4">
    <source>
        <dbReference type="EMBL" id="QOL32536.1"/>
    </source>
</evidence>
<feature type="region of interest" description="Disordered" evidence="1">
    <location>
        <begin position="57"/>
        <end position="100"/>
    </location>
</feature>